<evidence type="ECO:0000313" key="10">
    <source>
        <dbReference type="Proteomes" id="UP000291022"/>
    </source>
</evidence>
<evidence type="ECO:0000256" key="4">
    <source>
        <dbReference type="ARBA" id="ARBA00023203"/>
    </source>
</evidence>
<reference evidence="9" key="3">
    <citation type="submission" date="2025-09" db="UniProtKB">
        <authorList>
            <consortium name="Ensembl"/>
        </authorList>
    </citation>
    <scope>IDENTIFICATION</scope>
</reference>
<organism evidence="9 10">
    <name type="scientific">Ursus americanus</name>
    <name type="common">American black bear</name>
    <name type="synonym">Euarctos americanus</name>
    <dbReference type="NCBI Taxonomy" id="9643"/>
    <lineage>
        <taxon>Eukaryota</taxon>
        <taxon>Metazoa</taxon>
        <taxon>Chordata</taxon>
        <taxon>Craniata</taxon>
        <taxon>Vertebrata</taxon>
        <taxon>Euteleostomi</taxon>
        <taxon>Mammalia</taxon>
        <taxon>Eutheria</taxon>
        <taxon>Laurasiatheria</taxon>
        <taxon>Carnivora</taxon>
        <taxon>Caniformia</taxon>
        <taxon>Ursidae</taxon>
        <taxon>Ursus</taxon>
    </lineage>
</organism>
<dbReference type="PANTHER" id="PTHR12021:SF10">
    <property type="entry name" value="THYMOSIN BETA-10"/>
    <property type="match status" value="1"/>
</dbReference>
<protein>
    <recommendedName>
        <fullName evidence="7">Thymosin beta-10</fullName>
    </recommendedName>
</protein>
<evidence type="ECO:0000256" key="6">
    <source>
        <dbReference type="ARBA" id="ARBA00025497"/>
    </source>
</evidence>
<evidence type="ECO:0000256" key="3">
    <source>
        <dbReference type="ARBA" id="ARBA00022490"/>
    </source>
</evidence>
<dbReference type="Ensembl" id="ENSUAMT00000025859.1">
    <property type="protein sequence ID" value="ENSUAMP00000023143.1"/>
    <property type="gene ID" value="ENSUAMG00000018153.1"/>
</dbReference>
<dbReference type="GeneTree" id="ENSGT01130000278435"/>
<dbReference type="Pfam" id="PF01290">
    <property type="entry name" value="Thymosin"/>
    <property type="match status" value="1"/>
</dbReference>
<dbReference type="GO" id="GO:0007015">
    <property type="term" value="P:actin filament organization"/>
    <property type="evidence" value="ECO:0007669"/>
    <property type="project" value="InterPro"/>
</dbReference>
<keyword evidence="5" id="KW-0206">Cytoskeleton</keyword>
<dbReference type="PANTHER" id="PTHR12021">
    <property type="entry name" value="THYMOSIN BETA"/>
    <property type="match status" value="1"/>
</dbReference>
<reference evidence="10" key="1">
    <citation type="submission" date="2016-06" db="EMBL/GenBank/DDBJ databases">
        <title>De novo assembly and RNA-Seq shows season-dependent expression and editing in black bear kidneys.</title>
        <authorList>
            <person name="Korstanje R."/>
            <person name="Srivastava A."/>
            <person name="Sarsani V.K."/>
            <person name="Sheehan S.M."/>
            <person name="Seger R.L."/>
            <person name="Barter M.E."/>
            <person name="Lindqvist C."/>
            <person name="Brody L.C."/>
            <person name="Mullikin J.C."/>
        </authorList>
    </citation>
    <scope>NUCLEOTIDE SEQUENCE [LARGE SCALE GENOMIC DNA]</scope>
</reference>
<name>A0A452RUP1_URSAM</name>
<evidence type="ECO:0000256" key="2">
    <source>
        <dbReference type="ARBA" id="ARBA00009511"/>
    </source>
</evidence>
<dbReference type="GO" id="GO:0030334">
    <property type="term" value="P:regulation of cell migration"/>
    <property type="evidence" value="ECO:0007669"/>
    <property type="project" value="TreeGrafter"/>
</dbReference>
<dbReference type="Gene3D" id="1.20.5.520">
    <property type="entry name" value="Single helix bin"/>
    <property type="match status" value="1"/>
</dbReference>
<keyword evidence="10" id="KW-1185">Reference proteome</keyword>
<evidence type="ECO:0000256" key="1">
    <source>
        <dbReference type="ARBA" id="ARBA00004245"/>
    </source>
</evidence>
<comment type="function">
    <text evidence="6">Plays an important role in the organization of the cytoskeleton. Binds to and sequesters actin monomers (G actin) and therefore inhibits actin polymerization.</text>
</comment>
<keyword evidence="3" id="KW-0963">Cytoplasm</keyword>
<dbReference type="GO" id="GO:0005737">
    <property type="term" value="C:cytoplasm"/>
    <property type="evidence" value="ECO:0007669"/>
    <property type="project" value="TreeGrafter"/>
</dbReference>
<dbReference type="AlphaFoldDB" id="A0A452RUP1"/>
<evidence type="ECO:0000256" key="8">
    <source>
        <dbReference type="SAM" id="MobiDB-lite"/>
    </source>
</evidence>
<comment type="subcellular location">
    <subcellularLocation>
        <location evidence="1">Cytoplasm</location>
        <location evidence="1">Cytoskeleton</location>
    </subcellularLocation>
</comment>
<comment type="similarity">
    <text evidence="2">Belongs to the thymosin beta family.</text>
</comment>
<dbReference type="GO" id="GO:0005856">
    <property type="term" value="C:cytoskeleton"/>
    <property type="evidence" value="ECO:0007669"/>
    <property type="project" value="UniProtKB-SubCell"/>
</dbReference>
<evidence type="ECO:0000313" key="9">
    <source>
        <dbReference type="Ensembl" id="ENSUAMP00000023143.1"/>
    </source>
</evidence>
<sequence length="64" mass="7306">MADKLDMGEITSFDKAKLKKMETPEKNTLQTKETTEKEKQSESSSFIHDFINLGPFSFLFDKSG</sequence>
<dbReference type="InterPro" id="IPR001152">
    <property type="entry name" value="Beta-thymosin"/>
</dbReference>
<dbReference type="SMART" id="SM00152">
    <property type="entry name" value="THY"/>
    <property type="match status" value="1"/>
</dbReference>
<dbReference type="InterPro" id="IPR038386">
    <property type="entry name" value="Beta-thymosin_sf"/>
</dbReference>
<dbReference type="GO" id="GO:0003785">
    <property type="term" value="F:actin monomer binding"/>
    <property type="evidence" value="ECO:0007669"/>
    <property type="project" value="InterPro"/>
</dbReference>
<dbReference type="Proteomes" id="UP000291022">
    <property type="component" value="Unassembled WGS sequence"/>
</dbReference>
<reference evidence="9" key="2">
    <citation type="submission" date="2025-08" db="UniProtKB">
        <authorList>
            <consortium name="Ensembl"/>
        </authorList>
    </citation>
    <scope>IDENTIFICATION</scope>
</reference>
<accession>A0A452RUP1</accession>
<evidence type="ECO:0000256" key="5">
    <source>
        <dbReference type="ARBA" id="ARBA00023212"/>
    </source>
</evidence>
<proteinExistence type="inferred from homology"/>
<dbReference type="FunFam" id="1.20.5.520:FF:000001">
    <property type="entry name" value="Thymosin beta"/>
    <property type="match status" value="1"/>
</dbReference>
<keyword evidence="4" id="KW-0009">Actin-binding</keyword>
<evidence type="ECO:0000256" key="7">
    <source>
        <dbReference type="ARBA" id="ARBA00040579"/>
    </source>
</evidence>
<feature type="compositionally biased region" description="Basic and acidic residues" evidence="8">
    <location>
        <begin position="16"/>
        <end position="25"/>
    </location>
</feature>
<feature type="region of interest" description="Disordered" evidence="8">
    <location>
        <begin position="16"/>
        <end position="44"/>
    </location>
</feature>
<dbReference type="OMA" id="CRNMADK"/>